<comment type="similarity">
    <text evidence="7">Belongs to the binding-protein-dependent transport system permease family.</text>
</comment>
<keyword evidence="4 7" id="KW-0812">Transmembrane</keyword>
<evidence type="ECO:0000256" key="5">
    <source>
        <dbReference type="ARBA" id="ARBA00022989"/>
    </source>
</evidence>
<dbReference type="RefSeq" id="WP_258119853.1">
    <property type="nucleotide sequence ID" value="NZ_CP062229.1"/>
</dbReference>
<dbReference type="PANTHER" id="PTHR43163">
    <property type="entry name" value="DIPEPTIDE TRANSPORT SYSTEM PERMEASE PROTEIN DPPB-RELATED"/>
    <property type="match status" value="1"/>
</dbReference>
<name>A0ABY5QVE1_9HYPH</name>
<dbReference type="InterPro" id="IPR035906">
    <property type="entry name" value="MetI-like_sf"/>
</dbReference>
<keyword evidence="3" id="KW-1003">Cell membrane</keyword>
<evidence type="ECO:0000256" key="7">
    <source>
        <dbReference type="RuleBase" id="RU363032"/>
    </source>
</evidence>
<evidence type="ECO:0000256" key="6">
    <source>
        <dbReference type="ARBA" id="ARBA00023136"/>
    </source>
</evidence>
<feature type="transmembrane region" description="Helical" evidence="7">
    <location>
        <begin position="127"/>
        <end position="153"/>
    </location>
</feature>
<keyword evidence="5 7" id="KW-1133">Transmembrane helix</keyword>
<reference evidence="9" key="1">
    <citation type="submission" date="2020-09" db="EMBL/GenBank/DDBJ databases">
        <title>Rhizobia associated with sainfoin plants.</title>
        <authorList>
            <person name="Asharfi S."/>
            <person name="Kuzmanovic N."/>
            <person name="Bunk B."/>
            <person name="Sproeer C."/>
            <person name="Becker M."/>
            <person name="Thuenen T."/>
        </authorList>
    </citation>
    <scope>NUCLEOTIDE SEQUENCE</scope>
    <source>
        <strain evidence="9">OM4</strain>
    </source>
</reference>
<evidence type="ECO:0000313" key="9">
    <source>
        <dbReference type="EMBL" id="UVC15185.1"/>
    </source>
</evidence>
<feature type="transmembrane region" description="Helical" evidence="7">
    <location>
        <begin position="96"/>
        <end position="120"/>
    </location>
</feature>
<dbReference type="CDD" id="cd06261">
    <property type="entry name" value="TM_PBP2"/>
    <property type="match status" value="1"/>
</dbReference>
<accession>A0ABY5QVE1</accession>
<dbReference type="EMBL" id="CP062229">
    <property type="protein sequence ID" value="UVC15185.1"/>
    <property type="molecule type" value="Genomic_DNA"/>
</dbReference>
<keyword evidence="10" id="KW-1185">Reference proteome</keyword>
<feature type="domain" description="ABC transmembrane type-1" evidence="8">
    <location>
        <begin position="92"/>
        <end position="297"/>
    </location>
</feature>
<evidence type="ECO:0000256" key="2">
    <source>
        <dbReference type="ARBA" id="ARBA00022448"/>
    </source>
</evidence>
<evidence type="ECO:0000313" key="10">
    <source>
        <dbReference type="Proteomes" id="UP001058098"/>
    </source>
</evidence>
<gene>
    <name evidence="9" type="ORF">IHQ72_32235</name>
</gene>
<dbReference type="PROSITE" id="PS50928">
    <property type="entry name" value="ABC_TM1"/>
    <property type="match status" value="1"/>
</dbReference>
<protein>
    <submittedName>
        <fullName evidence="9">ABC transporter permease</fullName>
    </submittedName>
</protein>
<evidence type="ECO:0000256" key="1">
    <source>
        <dbReference type="ARBA" id="ARBA00004651"/>
    </source>
</evidence>
<keyword evidence="6 7" id="KW-0472">Membrane</keyword>
<feature type="transmembrane region" description="Helical" evidence="7">
    <location>
        <begin position="7"/>
        <end position="27"/>
    </location>
</feature>
<feature type="transmembrane region" description="Helical" evidence="7">
    <location>
        <begin position="278"/>
        <end position="300"/>
    </location>
</feature>
<dbReference type="Proteomes" id="UP001058098">
    <property type="component" value="Chromosome"/>
</dbReference>
<dbReference type="InterPro" id="IPR000515">
    <property type="entry name" value="MetI-like"/>
</dbReference>
<dbReference type="Pfam" id="PF00528">
    <property type="entry name" value="BPD_transp_1"/>
    <property type="match status" value="1"/>
</dbReference>
<feature type="transmembrane region" description="Helical" evidence="7">
    <location>
        <begin position="173"/>
        <end position="191"/>
    </location>
</feature>
<sequence length="312" mass="33432">MFGSSFLTRVLSTVAILGLSFIALQLLPGDACTAFLGQDAFGDTLAKCRLDLQLDRPLLLRFFDWVSDMAAGRFGTSLTTGTPVAEILAPRVRNTFLLGGTAASISVPLSIGLGVLAAVWRDSVFDLLVSSTVLVAVATPEFVIATILIFVFALELQWLPAISVFPADAPITAMLPSLVLPAVVLSFHMSAHIMRVTRTRMIEALSSDFILATRLRGIRRLRLCVVHALPSALPPVLSISALSIASSLGGVVVIERVFNYPGIGTLTLQAIYDRDMPVLQATVLVFVCTYGALTFLADIISKRIDPRMGKSA</sequence>
<proteinExistence type="inferred from homology"/>
<keyword evidence="2 7" id="KW-0813">Transport</keyword>
<organism evidence="9 10">
    <name type="scientific">Mesorhizobium onobrychidis</name>
    <dbReference type="NCBI Taxonomy" id="2775404"/>
    <lineage>
        <taxon>Bacteria</taxon>
        <taxon>Pseudomonadati</taxon>
        <taxon>Pseudomonadota</taxon>
        <taxon>Alphaproteobacteria</taxon>
        <taxon>Hyphomicrobiales</taxon>
        <taxon>Phyllobacteriaceae</taxon>
        <taxon>Mesorhizobium</taxon>
    </lineage>
</organism>
<dbReference type="PANTHER" id="PTHR43163:SF3">
    <property type="entry name" value="PEPTIDE ABC TRANSPORTER PERMEASE PROTEIN"/>
    <property type="match status" value="1"/>
</dbReference>
<evidence type="ECO:0000256" key="4">
    <source>
        <dbReference type="ARBA" id="ARBA00022692"/>
    </source>
</evidence>
<comment type="subcellular location">
    <subcellularLocation>
        <location evidence="1 7">Cell membrane</location>
        <topology evidence="1 7">Multi-pass membrane protein</topology>
    </subcellularLocation>
</comment>
<dbReference type="SUPFAM" id="SSF161098">
    <property type="entry name" value="MetI-like"/>
    <property type="match status" value="1"/>
</dbReference>
<dbReference type="Gene3D" id="1.10.3720.10">
    <property type="entry name" value="MetI-like"/>
    <property type="match status" value="1"/>
</dbReference>
<evidence type="ECO:0000256" key="3">
    <source>
        <dbReference type="ARBA" id="ARBA00022475"/>
    </source>
</evidence>
<evidence type="ECO:0000259" key="8">
    <source>
        <dbReference type="PROSITE" id="PS50928"/>
    </source>
</evidence>